<sequence>MASDPITFRSPSNPDWSLSYVQLNPGAEHSLVFCYGAAGSSTVLQMFHAFLASHQNVSLLCIDRWTQGKNVSRHGPSLFLELSTITLELLDSLRIERFSLAAHSAGVYQMLHLAKTAAVGRVENLFSIAAHIPAPFTGSRAMEYMCSMPNSLFKTVTTMDSALAGTWVEKVFSRLVKKNDDKEAEDVFLVSKTSRERLFQQIRADNKHSTEQAERLDLDYRLGYERIPGVDRDFLVRLFTECTTDMIWFAADGDVFFGPATVHRIAKDMNEAKVEIVTIPEATHADIFVRTRVWEMIFDKIIGQDMNGQEGRHGETI</sequence>
<dbReference type="EMBL" id="KN847341">
    <property type="protein sequence ID" value="KIW38663.1"/>
    <property type="molecule type" value="Genomic_DNA"/>
</dbReference>
<dbReference type="VEuPathDB" id="FungiDB:PV06_09614"/>
<dbReference type="AlphaFoldDB" id="A0A0D2D647"/>
<evidence type="ECO:0000313" key="1">
    <source>
        <dbReference type="EMBL" id="KIW38663.1"/>
    </source>
</evidence>
<name>A0A0D2D647_9EURO</name>
<dbReference type="InterPro" id="IPR029058">
    <property type="entry name" value="AB_hydrolase_fold"/>
</dbReference>
<dbReference type="SUPFAM" id="SSF53474">
    <property type="entry name" value="alpha/beta-Hydrolases"/>
    <property type="match status" value="1"/>
</dbReference>
<dbReference type="GeneID" id="27361688"/>
<organism evidence="1 2">
    <name type="scientific">Exophiala oligosperma</name>
    <dbReference type="NCBI Taxonomy" id="215243"/>
    <lineage>
        <taxon>Eukaryota</taxon>
        <taxon>Fungi</taxon>
        <taxon>Dikarya</taxon>
        <taxon>Ascomycota</taxon>
        <taxon>Pezizomycotina</taxon>
        <taxon>Eurotiomycetes</taxon>
        <taxon>Chaetothyriomycetidae</taxon>
        <taxon>Chaetothyriales</taxon>
        <taxon>Herpotrichiellaceae</taxon>
        <taxon>Exophiala</taxon>
    </lineage>
</organism>
<gene>
    <name evidence="1" type="ORF">PV06_09614</name>
</gene>
<proteinExistence type="predicted"/>
<dbReference type="Gene3D" id="3.40.50.1820">
    <property type="entry name" value="alpha/beta hydrolase"/>
    <property type="match status" value="1"/>
</dbReference>
<reference evidence="1 2" key="1">
    <citation type="submission" date="2015-01" db="EMBL/GenBank/DDBJ databases">
        <title>The Genome Sequence of Exophiala oligosperma CBS72588.</title>
        <authorList>
            <consortium name="The Broad Institute Genomics Platform"/>
            <person name="Cuomo C."/>
            <person name="de Hoog S."/>
            <person name="Gorbushina A."/>
            <person name="Stielow B."/>
            <person name="Teixiera M."/>
            <person name="Abouelleil A."/>
            <person name="Chapman S.B."/>
            <person name="Priest M."/>
            <person name="Young S.K."/>
            <person name="Wortman J."/>
            <person name="Nusbaum C."/>
            <person name="Birren B."/>
        </authorList>
    </citation>
    <scope>NUCLEOTIDE SEQUENCE [LARGE SCALE GENOMIC DNA]</scope>
    <source>
        <strain evidence="1 2">CBS 72588</strain>
    </source>
</reference>
<dbReference type="RefSeq" id="XP_016258879.1">
    <property type="nucleotide sequence ID" value="XM_016411072.1"/>
</dbReference>
<dbReference type="OrthoDB" id="3511730at2759"/>
<protein>
    <submittedName>
        <fullName evidence="1">Uncharacterized protein</fullName>
    </submittedName>
</protein>
<keyword evidence="2" id="KW-1185">Reference proteome</keyword>
<evidence type="ECO:0000313" key="2">
    <source>
        <dbReference type="Proteomes" id="UP000053342"/>
    </source>
</evidence>
<accession>A0A0D2D647</accession>
<dbReference type="HOGENOM" id="CLU_877265_0_0_1"/>
<dbReference type="Proteomes" id="UP000053342">
    <property type="component" value="Unassembled WGS sequence"/>
</dbReference>